<dbReference type="OrthoDB" id="9787298at2"/>
<dbReference type="AlphaFoldDB" id="A0A411MNU4"/>
<dbReference type="InterPro" id="IPR002347">
    <property type="entry name" value="SDR_fam"/>
</dbReference>
<keyword evidence="2" id="KW-0560">Oxidoreductase</keyword>
<evidence type="ECO:0000313" key="3">
    <source>
        <dbReference type="EMBL" id="QBF28427.1"/>
    </source>
</evidence>
<dbReference type="KEGG" id="ptk:EXN22_23050"/>
<dbReference type="InterPro" id="IPR020904">
    <property type="entry name" value="Sc_DH/Rdtase_CS"/>
</dbReference>
<dbReference type="PROSITE" id="PS00061">
    <property type="entry name" value="ADH_SHORT"/>
    <property type="match status" value="1"/>
</dbReference>
<dbReference type="SUPFAM" id="SSF51735">
    <property type="entry name" value="NAD(P)-binding Rossmann-fold domains"/>
    <property type="match status" value="1"/>
</dbReference>
<protein>
    <submittedName>
        <fullName evidence="3">SDR family oxidoreductase</fullName>
    </submittedName>
</protein>
<dbReference type="EMBL" id="CP035952">
    <property type="protein sequence ID" value="QBF28427.1"/>
    <property type="molecule type" value="Genomic_DNA"/>
</dbReference>
<evidence type="ECO:0000256" key="1">
    <source>
        <dbReference type="ARBA" id="ARBA00006484"/>
    </source>
</evidence>
<dbReference type="InterPro" id="IPR036291">
    <property type="entry name" value="NAD(P)-bd_dom_sf"/>
</dbReference>
<gene>
    <name evidence="3" type="ORF">EXN22_23050</name>
</gene>
<sequence length="257" mass="26496">MSLFAKWSVVDMSDKTRVAVVTGAASGIGAATARQLAGEGYRVVCLDLDGAGLARTLAAMGPQHLSFTLDLCDEQALITAFAEVEQSLGRVDVLATCAGVVDTAPFDQLSVARLRQLLDINLIGTFAVVQQAVRLMLSGGRICTVASVAGIRGGGLAGTLGYATSKGAVITMSKGLARELGPRGINVNCVAPAVIRTPMLDDTTRTSGKLEQLHGMTALRREGSAEEAAEVICWLLSGKASFVSGTTIAVDGGLAML</sequence>
<dbReference type="PRINTS" id="PR00081">
    <property type="entry name" value="GDHRDH"/>
</dbReference>
<dbReference type="Pfam" id="PF13561">
    <property type="entry name" value="adh_short_C2"/>
    <property type="match status" value="1"/>
</dbReference>
<proteinExistence type="inferred from homology"/>
<dbReference type="PANTHER" id="PTHR42760:SF133">
    <property type="entry name" value="3-OXOACYL-[ACYL-CARRIER-PROTEIN] REDUCTASE"/>
    <property type="match status" value="1"/>
</dbReference>
<dbReference type="GO" id="GO:0016616">
    <property type="term" value="F:oxidoreductase activity, acting on the CH-OH group of donors, NAD or NADP as acceptor"/>
    <property type="evidence" value="ECO:0007669"/>
    <property type="project" value="TreeGrafter"/>
</dbReference>
<organism evidence="3 4">
    <name type="scientific">Pseudomonas tructae</name>
    <dbReference type="NCBI Taxonomy" id="2518644"/>
    <lineage>
        <taxon>Bacteria</taxon>
        <taxon>Pseudomonadati</taxon>
        <taxon>Pseudomonadota</taxon>
        <taxon>Gammaproteobacteria</taxon>
        <taxon>Pseudomonadales</taxon>
        <taxon>Pseudomonadaceae</taxon>
        <taxon>Pseudomonas</taxon>
    </lineage>
</organism>
<evidence type="ECO:0000256" key="2">
    <source>
        <dbReference type="ARBA" id="ARBA00023002"/>
    </source>
</evidence>
<dbReference type="FunFam" id="3.40.50.720:FF:000084">
    <property type="entry name" value="Short-chain dehydrogenase reductase"/>
    <property type="match status" value="1"/>
</dbReference>
<dbReference type="GO" id="GO:0006633">
    <property type="term" value="P:fatty acid biosynthetic process"/>
    <property type="evidence" value="ECO:0007669"/>
    <property type="project" value="TreeGrafter"/>
</dbReference>
<dbReference type="Proteomes" id="UP000291130">
    <property type="component" value="Chromosome"/>
</dbReference>
<evidence type="ECO:0000313" key="4">
    <source>
        <dbReference type="Proteomes" id="UP000291130"/>
    </source>
</evidence>
<name>A0A411MNU4_9PSED</name>
<dbReference type="PRINTS" id="PR00080">
    <property type="entry name" value="SDRFAMILY"/>
</dbReference>
<dbReference type="PANTHER" id="PTHR42760">
    <property type="entry name" value="SHORT-CHAIN DEHYDROGENASES/REDUCTASES FAMILY MEMBER"/>
    <property type="match status" value="1"/>
</dbReference>
<reference evidence="3 4" key="1">
    <citation type="submission" date="2019-02" db="EMBL/GenBank/DDBJ databases">
        <title>Complete genome sequence of Pseudomonas sp. SNU WT1 isolated from rainbow trout.</title>
        <authorList>
            <person name="Oh W.T."/>
            <person name="Park S.C."/>
        </authorList>
    </citation>
    <scope>NUCLEOTIDE SEQUENCE [LARGE SCALE GENOMIC DNA]</scope>
    <source>
        <strain evidence="3 4">SNU WT1</strain>
    </source>
</reference>
<accession>A0A411MNU4</accession>
<dbReference type="CDD" id="cd05233">
    <property type="entry name" value="SDR_c"/>
    <property type="match status" value="1"/>
</dbReference>
<comment type="similarity">
    <text evidence="1">Belongs to the short-chain dehydrogenases/reductases (SDR) family.</text>
</comment>
<keyword evidence="4" id="KW-1185">Reference proteome</keyword>
<dbReference type="GO" id="GO:0048038">
    <property type="term" value="F:quinone binding"/>
    <property type="evidence" value="ECO:0007669"/>
    <property type="project" value="TreeGrafter"/>
</dbReference>
<dbReference type="Gene3D" id="3.40.50.720">
    <property type="entry name" value="NAD(P)-binding Rossmann-like Domain"/>
    <property type="match status" value="1"/>
</dbReference>